<dbReference type="SUPFAM" id="SSF82861">
    <property type="entry name" value="Mechanosensitive channel protein MscS (YggB), transmembrane region"/>
    <property type="match status" value="1"/>
</dbReference>
<dbReference type="InterPro" id="IPR011066">
    <property type="entry name" value="MscS_channel_C_sf"/>
</dbReference>
<evidence type="ECO:0000256" key="7">
    <source>
        <dbReference type="SAM" id="Phobius"/>
    </source>
</evidence>
<feature type="transmembrane region" description="Helical" evidence="7">
    <location>
        <begin position="327"/>
        <end position="344"/>
    </location>
</feature>
<feature type="signal peptide" evidence="8">
    <location>
        <begin position="1"/>
        <end position="22"/>
    </location>
</feature>
<evidence type="ECO:0000259" key="10">
    <source>
        <dbReference type="Pfam" id="PF21082"/>
    </source>
</evidence>
<dbReference type="InterPro" id="IPR011014">
    <property type="entry name" value="MscS_channel_TM-2"/>
</dbReference>
<name>A0A3N4PY80_9BACT</name>
<keyword evidence="3" id="KW-1003">Cell membrane</keyword>
<keyword evidence="8" id="KW-0732">Signal</keyword>
<feature type="transmembrane region" description="Helical" evidence="7">
    <location>
        <begin position="496"/>
        <end position="518"/>
    </location>
</feature>
<evidence type="ECO:0000256" key="4">
    <source>
        <dbReference type="ARBA" id="ARBA00022692"/>
    </source>
</evidence>
<feature type="transmembrane region" description="Helical" evidence="7">
    <location>
        <begin position="441"/>
        <end position="468"/>
    </location>
</feature>
<keyword evidence="6 7" id="KW-0472">Membrane</keyword>
<dbReference type="InterPro" id="IPR052702">
    <property type="entry name" value="MscS-like_channel"/>
</dbReference>
<dbReference type="Pfam" id="PF00924">
    <property type="entry name" value="MS_channel_2nd"/>
    <property type="match status" value="1"/>
</dbReference>
<evidence type="ECO:0000256" key="6">
    <source>
        <dbReference type="ARBA" id="ARBA00023136"/>
    </source>
</evidence>
<dbReference type="InterPro" id="IPR010920">
    <property type="entry name" value="LSM_dom_sf"/>
</dbReference>
<dbReference type="GO" id="GO:0008381">
    <property type="term" value="F:mechanosensitive monoatomic ion channel activity"/>
    <property type="evidence" value="ECO:0007669"/>
    <property type="project" value="UniProtKB-ARBA"/>
</dbReference>
<dbReference type="Pfam" id="PF21082">
    <property type="entry name" value="MS_channel_3rd"/>
    <property type="match status" value="1"/>
</dbReference>
<feature type="transmembrane region" description="Helical" evidence="7">
    <location>
        <begin position="381"/>
        <end position="398"/>
    </location>
</feature>
<proteinExistence type="inferred from homology"/>
<keyword evidence="5 7" id="KW-1133">Transmembrane helix</keyword>
<feature type="domain" description="Mechanosensitive ion channel MscS C-terminal" evidence="10">
    <location>
        <begin position="698"/>
        <end position="780"/>
    </location>
</feature>
<dbReference type="Gene3D" id="3.30.70.100">
    <property type="match status" value="1"/>
</dbReference>
<sequence>MMPPFSRRLCLFLLFAAAAAVAQTRQKPVAPVQSPRTDSDTVVTDVVERVEDMTKMLNQVNNTLRRGFDTTEIAAELPASERIVKALHNNILENHRVMNIRSLSALQVILLEMEQLHSRWQKSLFAYSRTITDMSTEINNILHDSVLSHLPDDPALQSLYVNQLAQLNKKWLQADTANRNSLMRIGVLQNRVAMNYITITDMLDEVDFRLTNAQQNIFKREEENLWSARPRHFMSPFGDALPLSFQAAARVLNYYFRYNWDIHALIIGCFLVYFFWLLNSIARIRKSHPDKNGIFANAPHASHRPLLTALVFIFTLGPFLYMNPPAAFLGILWLIQAACVTMILKDKSSRWLQWQWWLLLILYSGFAVLNLMLLSTFVERWAQLVLQVGTLANCWWFLRMQNRSSKPMPAFVRALIWLSIGMTVAAVLANLTGRVMLTRFLGISAVFSLISAQALIIVVQVLFETFYLHVEAYKTNSRFSAFLDFNRIKQGLHSTLYFLAGLGWLVILLKNLNIYSTIRDQALTFLETERKIGNTTFSFSSILIFVVVIWLAFLISKLMVFIFGHKQPDGMVKKNRWNSAVLLVRLGVLAAGLLLAFAASGIPIDKLTIIIGALSVGIGFGLQNIVNNLVSGVILAFEKPVEIGDVINIGQESGTVREIGIRASRIVTVDGSEIIVPNGDLLSQHIINWTLSSRMRRVELIVSVAYGTDLKKAQDLLRDIVQNQEGVQSVPAPLILVHALNDSSIDFRILFWGDIGSWIILKSDILAAICRVFAENNIEIPFPQQEVHIRNNDTPPSN</sequence>
<dbReference type="EMBL" id="RPDH01000001">
    <property type="protein sequence ID" value="RPE13783.1"/>
    <property type="molecule type" value="Genomic_DNA"/>
</dbReference>
<dbReference type="RefSeq" id="WP_123846298.1">
    <property type="nucleotide sequence ID" value="NZ_RPDH01000001.1"/>
</dbReference>
<dbReference type="InterPro" id="IPR006686">
    <property type="entry name" value="MscS_channel_CS"/>
</dbReference>
<dbReference type="Proteomes" id="UP000278351">
    <property type="component" value="Unassembled WGS sequence"/>
</dbReference>
<organism evidence="11 12">
    <name type="scientific">Chitinophaga lutea</name>
    <dbReference type="NCBI Taxonomy" id="2488634"/>
    <lineage>
        <taxon>Bacteria</taxon>
        <taxon>Pseudomonadati</taxon>
        <taxon>Bacteroidota</taxon>
        <taxon>Chitinophagia</taxon>
        <taxon>Chitinophagales</taxon>
        <taxon>Chitinophagaceae</taxon>
        <taxon>Chitinophaga</taxon>
    </lineage>
</organism>
<feature type="transmembrane region" description="Helical" evidence="7">
    <location>
        <begin position="608"/>
        <end position="630"/>
    </location>
</feature>
<dbReference type="SUPFAM" id="SSF50182">
    <property type="entry name" value="Sm-like ribonucleoproteins"/>
    <property type="match status" value="1"/>
</dbReference>
<feature type="transmembrane region" description="Helical" evidence="7">
    <location>
        <begin position="582"/>
        <end position="602"/>
    </location>
</feature>
<dbReference type="PROSITE" id="PS01246">
    <property type="entry name" value="UPF0003"/>
    <property type="match status" value="1"/>
</dbReference>
<evidence type="ECO:0000256" key="5">
    <source>
        <dbReference type="ARBA" id="ARBA00022989"/>
    </source>
</evidence>
<feature type="transmembrane region" description="Helical" evidence="7">
    <location>
        <begin position="410"/>
        <end position="429"/>
    </location>
</feature>
<dbReference type="SUPFAM" id="SSF82689">
    <property type="entry name" value="Mechanosensitive channel protein MscS (YggB), C-terminal domain"/>
    <property type="match status" value="1"/>
</dbReference>
<feature type="domain" description="Mechanosensitive ion channel MscS" evidence="9">
    <location>
        <begin position="624"/>
        <end position="690"/>
    </location>
</feature>
<dbReference type="AlphaFoldDB" id="A0A3N4PY80"/>
<comment type="similarity">
    <text evidence="2">Belongs to the MscS (TC 1.A.23) family.</text>
</comment>
<evidence type="ECO:0000256" key="3">
    <source>
        <dbReference type="ARBA" id="ARBA00022475"/>
    </source>
</evidence>
<protein>
    <recommendedName>
        <fullName evidence="13">Mechanosensitive ion channel protein</fullName>
    </recommendedName>
</protein>
<feature type="chain" id="PRO_5018083230" description="Mechanosensitive ion channel protein" evidence="8">
    <location>
        <begin position="23"/>
        <end position="798"/>
    </location>
</feature>
<feature type="transmembrane region" description="Helical" evidence="7">
    <location>
        <begin position="303"/>
        <end position="321"/>
    </location>
</feature>
<dbReference type="InterPro" id="IPR006685">
    <property type="entry name" value="MscS_channel_2nd"/>
</dbReference>
<dbReference type="OrthoDB" id="9809206at2"/>
<evidence type="ECO:0000256" key="2">
    <source>
        <dbReference type="ARBA" id="ARBA00008017"/>
    </source>
</evidence>
<dbReference type="Gene3D" id="2.30.30.60">
    <property type="match status" value="1"/>
</dbReference>
<dbReference type="GO" id="GO:0005886">
    <property type="term" value="C:plasma membrane"/>
    <property type="evidence" value="ECO:0007669"/>
    <property type="project" value="UniProtKB-SubCell"/>
</dbReference>
<accession>A0A3N4PY80</accession>
<feature type="transmembrane region" description="Helical" evidence="7">
    <location>
        <begin position="356"/>
        <end position="375"/>
    </location>
</feature>
<keyword evidence="12" id="KW-1185">Reference proteome</keyword>
<reference evidence="11 12" key="1">
    <citation type="submission" date="2018-11" db="EMBL/GenBank/DDBJ databases">
        <title>Chitinophaga lutea sp.nov., isolate from arsenic contaminated soil.</title>
        <authorList>
            <person name="Zong Y."/>
        </authorList>
    </citation>
    <scope>NUCLEOTIDE SEQUENCE [LARGE SCALE GENOMIC DNA]</scope>
    <source>
        <strain evidence="11 12">ZY74</strain>
    </source>
</reference>
<evidence type="ECO:0000256" key="8">
    <source>
        <dbReference type="SAM" id="SignalP"/>
    </source>
</evidence>
<gene>
    <name evidence="11" type="ORF">EGT74_09790</name>
</gene>
<feature type="transmembrane region" description="Helical" evidence="7">
    <location>
        <begin position="262"/>
        <end position="282"/>
    </location>
</feature>
<evidence type="ECO:0000313" key="12">
    <source>
        <dbReference type="Proteomes" id="UP000278351"/>
    </source>
</evidence>
<dbReference type="InterPro" id="IPR049278">
    <property type="entry name" value="MS_channel_C"/>
</dbReference>
<comment type="subcellular location">
    <subcellularLocation>
        <location evidence="1">Cell membrane</location>
        <topology evidence="1">Multi-pass membrane protein</topology>
    </subcellularLocation>
</comment>
<dbReference type="Gene3D" id="1.10.287.1260">
    <property type="match status" value="1"/>
</dbReference>
<evidence type="ECO:0000256" key="1">
    <source>
        <dbReference type="ARBA" id="ARBA00004651"/>
    </source>
</evidence>
<evidence type="ECO:0000313" key="11">
    <source>
        <dbReference type="EMBL" id="RPE13783.1"/>
    </source>
</evidence>
<dbReference type="PANTHER" id="PTHR30347">
    <property type="entry name" value="POTASSIUM CHANNEL RELATED"/>
    <property type="match status" value="1"/>
</dbReference>
<dbReference type="InterPro" id="IPR023408">
    <property type="entry name" value="MscS_beta-dom_sf"/>
</dbReference>
<dbReference type="PANTHER" id="PTHR30347:SF1">
    <property type="entry name" value="MECHANOSENSITIVE CHANNEL MSCK"/>
    <property type="match status" value="1"/>
</dbReference>
<feature type="transmembrane region" description="Helical" evidence="7">
    <location>
        <begin position="538"/>
        <end position="562"/>
    </location>
</feature>
<comment type="caution">
    <text evidence="11">The sequence shown here is derived from an EMBL/GenBank/DDBJ whole genome shotgun (WGS) entry which is preliminary data.</text>
</comment>
<keyword evidence="4 7" id="KW-0812">Transmembrane</keyword>
<evidence type="ECO:0000259" key="9">
    <source>
        <dbReference type="Pfam" id="PF00924"/>
    </source>
</evidence>
<evidence type="ECO:0008006" key="13">
    <source>
        <dbReference type="Google" id="ProtNLM"/>
    </source>
</evidence>